<reference evidence="2" key="1">
    <citation type="submission" date="2021-09" db="EMBL/GenBank/DDBJ databases">
        <title>Complete genome sequence and metabolic characterization of Streptomyces tanashiensis DSM 731 the producer of antibacterial Kalafungin and diverse secondary metabolites.</title>
        <authorList>
            <person name="Abbasi M.N."/>
            <person name="Anwar M.N."/>
            <person name="Alam K."/>
            <person name="Shoaib M."/>
            <person name="Lin Z."/>
            <person name="Hayat M."/>
            <person name="Ali M.I."/>
            <person name="Malik H.M.T."/>
            <person name="Ahmed I."/>
            <person name="Li A."/>
            <person name="Hailong Wang H."/>
            <person name="Zhang Y."/>
        </authorList>
    </citation>
    <scope>NUCLEOTIDE SEQUENCE</scope>
    <source>
        <strain evidence="2">Kala</strain>
    </source>
</reference>
<dbReference type="RefSeq" id="WP_229885508.1">
    <property type="nucleotide sequence ID" value="NZ_BMUH01000013.1"/>
</dbReference>
<keyword evidence="3" id="KW-1185">Reference proteome</keyword>
<dbReference type="GeneID" id="95598648"/>
<evidence type="ECO:0000259" key="1">
    <source>
        <dbReference type="Pfam" id="PF12680"/>
    </source>
</evidence>
<evidence type="ECO:0000313" key="3">
    <source>
        <dbReference type="Proteomes" id="UP001164506"/>
    </source>
</evidence>
<dbReference type="Pfam" id="PF12680">
    <property type="entry name" value="SnoaL_2"/>
    <property type="match status" value="1"/>
</dbReference>
<gene>
    <name evidence="2" type="ORF">LDH80_04350</name>
</gene>
<sequence>MNRQDDTSTGLPGQADLVTAAGMDHVRLVYDYLDAGDLDSCASLLHDGVVLELPGLPPFRGRTAVLHTHFGRSAPRARYEIDRVVGQGRSVVATGRRVVPGTDGQDLRFVDVFTIADDGMVLSCTRYHHVAP</sequence>
<accession>A0ABY6QQB6</accession>
<feature type="domain" description="SnoaL-like" evidence="1">
    <location>
        <begin position="26"/>
        <end position="120"/>
    </location>
</feature>
<proteinExistence type="predicted"/>
<evidence type="ECO:0000313" key="2">
    <source>
        <dbReference type="EMBL" id="UZX19993.1"/>
    </source>
</evidence>
<protein>
    <submittedName>
        <fullName evidence="2">Nuclear transport factor 2 family protein</fullName>
    </submittedName>
</protein>
<dbReference type="EMBL" id="CP084204">
    <property type="protein sequence ID" value="UZX19993.1"/>
    <property type="molecule type" value="Genomic_DNA"/>
</dbReference>
<dbReference type="InterPro" id="IPR037401">
    <property type="entry name" value="SnoaL-like"/>
</dbReference>
<dbReference type="Gene3D" id="3.10.450.50">
    <property type="match status" value="1"/>
</dbReference>
<name>A0ABY6QQB6_9ACTN</name>
<dbReference type="SUPFAM" id="SSF54427">
    <property type="entry name" value="NTF2-like"/>
    <property type="match status" value="1"/>
</dbReference>
<organism evidence="2 3">
    <name type="scientific">Streptomyces tanashiensis</name>
    <dbReference type="NCBI Taxonomy" id="67367"/>
    <lineage>
        <taxon>Bacteria</taxon>
        <taxon>Bacillati</taxon>
        <taxon>Actinomycetota</taxon>
        <taxon>Actinomycetes</taxon>
        <taxon>Kitasatosporales</taxon>
        <taxon>Streptomycetaceae</taxon>
        <taxon>Streptomyces</taxon>
    </lineage>
</organism>
<dbReference type="InterPro" id="IPR032710">
    <property type="entry name" value="NTF2-like_dom_sf"/>
</dbReference>
<dbReference type="Proteomes" id="UP001164506">
    <property type="component" value="Chromosome"/>
</dbReference>